<dbReference type="GeneID" id="103063635"/>
<feature type="compositionally biased region" description="Polar residues" evidence="1">
    <location>
        <begin position="960"/>
        <end position="972"/>
    </location>
</feature>
<proteinExistence type="predicted"/>
<dbReference type="InterPro" id="IPR029332">
    <property type="entry name" value="PEHE_dom"/>
</dbReference>
<organism evidence="3 4">
    <name type="scientific">Python bivittatus</name>
    <name type="common">Burmese python</name>
    <name type="synonym">Python molurus bivittatus</name>
    <dbReference type="NCBI Taxonomy" id="176946"/>
    <lineage>
        <taxon>Eukaryota</taxon>
        <taxon>Metazoa</taxon>
        <taxon>Chordata</taxon>
        <taxon>Craniata</taxon>
        <taxon>Vertebrata</taxon>
        <taxon>Euteleostomi</taxon>
        <taxon>Lepidosauria</taxon>
        <taxon>Squamata</taxon>
        <taxon>Bifurcata</taxon>
        <taxon>Unidentata</taxon>
        <taxon>Episquamata</taxon>
        <taxon>Toxicofera</taxon>
        <taxon>Serpentes</taxon>
        <taxon>Henophidia</taxon>
        <taxon>Pythonidae</taxon>
        <taxon>Python</taxon>
    </lineage>
</organism>
<evidence type="ECO:0000313" key="3">
    <source>
        <dbReference type="Proteomes" id="UP000695026"/>
    </source>
</evidence>
<dbReference type="PROSITE" id="PS52052">
    <property type="entry name" value="PEHE"/>
    <property type="match status" value="1"/>
</dbReference>
<evidence type="ECO:0000313" key="4">
    <source>
        <dbReference type="RefSeq" id="XP_007421735.2"/>
    </source>
</evidence>
<feature type="region of interest" description="Disordered" evidence="1">
    <location>
        <begin position="960"/>
        <end position="987"/>
    </location>
</feature>
<feature type="region of interest" description="Disordered" evidence="1">
    <location>
        <begin position="517"/>
        <end position="545"/>
    </location>
</feature>
<dbReference type="Pfam" id="PF15275">
    <property type="entry name" value="PEHE"/>
    <property type="match status" value="1"/>
</dbReference>
<dbReference type="SMART" id="SM01300">
    <property type="entry name" value="PEHE"/>
    <property type="match status" value="1"/>
</dbReference>
<dbReference type="PANTHER" id="PTHR22443:SF16">
    <property type="entry name" value="KAT8 REGULATORY NSL COMPLEX SUBUNIT 1-LIKE PROTEIN"/>
    <property type="match status" value="1"/>
</dbReference>
<dbReference type="AlphaFoldDB" id="A0A9F2PLF7"/>
<protein>
    <submittedName>
        <fullName evidence="4">KAT8 regulatory NSL complex subunit 1-like protein</fullName>
    </submittedName>
</protein>
<dbReference type="PANTHER" id="PTHR22443">
    <property type="entry name" value="NON-SPECIFIC LETHAL 1, ISOFORM M"/>
    <property type="match status" value="1"/>
</dbReference>
<reference evidence="4" key="1">
    <citation type="submission" date="2025-08" db="UniProtKB">
        <authorList>
            <consortium name="RefSeq"/>
        </authorList>
    </citation>
    <scope>IDENTIFICATION</scope>
    <source>
        <tissue evidence="4">Liver</tissue>
    </source>
</reference>
<dbReference type="Gene3D" id="6.10.250.3170">
    <property type="match status" value="1"/>
</dbReference>
<dbReference type="CTD" id="151050"/>
<sequence length="987" mass="112795">MTPAVQEKAMKSHGVYLSSSLPSREMESSETLGMESTRPVKEKINDGSATSFSCSVLGFPASQVNHNIDCFNLKYFDPQSPKHSSLLMSPNLTYSANNNNCIQKNLEEHNCTKLRNPLCNSTNTHFSQSINSEPGEQVRGEALSETMKSFLETERLLDLNLTELRSTEERQFPNCKWYRRNGFCGKALFVNPDIKKGNLFHQMFHDAPEVTTNCSPSSKEQELNFRLLQCVNKQRVLLNRAKRSQKHLQILLAKHIVKHCDQQMKCFVKHQLQRMKAFHDPNYLLDGNYEKCTTVKVENSVEANRNKDSWSDLGTVPDEIKVFACSTAELLSQVEESLDSEATCSSSSEDDDEQISKTIVPINYRTDWKWLVERAKVGFQWTWLQDQISELEYKIQQLTDLHRQIRATKGMVILEECSVPKDILKKRTQLPDQEALNSTGNSQAFLQRQDVWPEHDFEMSPSSPTLLLRNIEKQSAQLSEIISSLIAPLNLSPTSSPLSSKTCKQNELVNGISLRESENKEEISSSSSCLADQQHLKRRRKEKMKLKAPPLALMSTSARTRPLLSFQRRKLYRMNTAFGLNNQALQQGSTLFNTEEIAGSTWSSYKYSTNSSIRKHLTLELDTSFHPVLSFPSDVPLHVYFKTLLKKYEIKGDTFEGAALGLEYKMSPLNVFSQIKAPLQQLSHGYESSSRYQNVSKASEQFSEGRKKRHLSETLSGENNSCEAFSFQHEGQESHSNFTAVSNVDMLSRSSHSISSQLNSRRRLRSESSYDIDNIVIPMSLVAPSKLEKLQYKEILTPSWRIISLKPLEKLHEDEEKAEELSDDVYAARHSKYEDKEKARWSLWEQCRCPRRNRSYSRNFEEQDASLKEKQANSNLTRYISENTADITSEVYSSLYLGTSESSGKKQSKTILWERRAFPLKNEEVEALICQCQPAVHQECSNVSVLRDSDHNPYAAFSFPNDNQPQKKSSVSEVEDHHQIYLGRKQT</sequence>
<name>A0A9F2PLF7_PYTBI</name>
<feature type="region of interest" description="Disordered" evidence="1">
    <location>
        <begin position="1"/>
        <end position="39"/>
    </location>
</feature>
<keyword evidence="3" id="KW-1185">Reference proteome</keyword>
<dbReference type="GO" id="GO:0044545">
    <property type="term" value="C:NSL complex"/>
    <property type="evidence" value="ECO:0007669"/>
    <property type="project" value="TreeGrafter"/>
</dbReference>
<feature type="domain" description="PEHE" evidence="2">
    <location>
        <begin position="794"/>
        <end position="913"/>
    </location>
</feature>
<evidence type="ECO:0000259" key="2">
    <source>
        <dbReference type="PROSITE" id="PS52052"/>
    </source>
</evidence>
<gene>
    <name evidence="4" type="primary">KANSL1L</name>
</gene>
<evidence type="ECO:0000256" key="1">
    <source>
        <dbReference type="SAM" id="MobiDB-lite"/>
    </source>
</evidence>
<dbReference type="GO" id="GO:0035035">
    <property type="term" value="F:histone acetyltransferase binding"/>
    <property type="evidence" value="ECO:0007669"/>
    <property type="project" value="TreeGrafter"/>
</dbReference>
<dbReference type="OMA" id="WRVVDIQ"/>
<dbReference type="Proteomes" id="UP000695026">
    <property type="component" value="Unplaced"/>
</dbReference>
<feature type="compositionally biased region" description="Basic residues" evidence="1">
    <location>
        <begin position="536"/>
        <end position="545"/>
    </location>
</feature>
<dbReference type="RefSeq" id="XP_007421735.2">
    <property type="nucleotide sequence ID" value="XM_007421673.3"/>
</dbReference>
<dbReference type="InterPro" id="IPR026180">
    <property type="entry name" value="NSL1"/>
</dbReference>
<dbReference type="KEGG" id="pbi:103063635"/>
<dbReference type="OrthoDB" id="6022640at2759"/>
<accession>A0A9F2PLF7</accession>